<protein>
    <submittedName>
        <fullName evidence="1">Uncharacterized protein</fullName>
    </submittedName>
</protein>
<proteinExistence type="predicted"/>
<evidence type="ECO:0000313" key="1">
    <source>
        <dbReference type="EMBL" id="GIY41173.1"/>
    </source>
</evidence>
<reference evidence="1 2" key="1">
    <citation type="submission" date="2021-06" db="EMBL/GenBank/DDBJ databases">
        <title>Caerostris extrusa draft genome.</title>
        <authorList>
            <person name="Kono N."/>
            <person name="Arakawa K."/>
        </authorList>
    </citation>
    <scope>NUCLEOTIDE SEQUENCE [LARGE SCALE GENOMIC DNA]</scope>
</reference>
<organism evidence="1 2">
    <name type="scientific">Caerostris extrusa</name>
    <name type="common">Bark spider</name>
    <name type="synonym">Caerostris bankana</name>
    <dbReference type="NCBI Taxonomy" id="172846"/>
    <lineage>
        <taxon>Eukaryota</taxon>
        <taxon>Metazoa</taxon>
        <taxon>Ecdysozoa</taxon>
        <taxon>Arthropoda</taxon>
        <taxon>Chelicerata</taxon>
        <taxon>Arachnida</taxon>
        <taxon>Araneae</taxon>
        <taxon>Araneomorphae</taxon>
        <taxon>Entelegynae</taxon>
        <taxon>Araneoidea</taxon>
        <taxon>Araneidae</taxon>
        <taxon>Caerostris</taxon>
    </lineage>
</organism>
<keyword evidence="2" id="KW-1185">Reference proteome</keyword>
<comment type="caution">
    <text evidence="1">The sequence shown here is derived from an EMBL/GenBank/DDBJ whole genome shotgun (WGS) entry which is preliminary data.</text>
</comment>
<dbReference type="Proteomes" id="UP001054945">
    <property type="component" value="Unassembled WGS sequence"/>
</dbReference>
<accession>A0AAV4T3G2</accession>
<dbReference type="AlphaFoldDB" id="A0AAV4T3G2"/>
<gene>
    <name evidence="1" type="ORF">CEXT_747591</name>
</gene>
<evidence type="ECO:0000313" key="2">
    <source>
        <dbReference type="Proteomes" id="UP001054945"/>
    </source>
</evidence>
<name>A0AAV4T3G2_CAEEX</name>
<dbReference type="EMBL" id="BPLR01010699">
    <property type="protein sequence ID" value="GIY41173.1"/>
    <property type="molecule type" value="Genomic_DNA"/>
</dbReference>
<sequence length="97" mass="10104">METLRTGSMSPCSSTPPSSISILQHLADALESRRLQTRGRGGGVASAAGGHPKVCKVVCRVPLLPGEGGAWARESVLFPDTCLPLPPSRRNVKAGGR</sequence>